<evidence type="ECO:0000313" key="3">
    <source>
        <dbReference type="EMBL" id="CAG9180219.1"/>
    </source>
</evidence>
<dbReference type="Pfam" id="PF08241">
    <property type="entry name" value="Methyltransf_11"/>
    <property type="match status" value="1"/>
</dbReference>
<sequence>MSGESSTVDNPMPIQFDQFQRYGIAARAIEAARVDGKPLTILEVGANTHKLLGRLLPNDRILYLDREIPQDLQGDTDFVLGDATDLNLPDASYDVVVALDVFEHIPQDLREMFLKHTSRVARLLTLIGAPFDRPGVSEAEKEASEYWGALFHTPYRWLDEHAQNGLPDLDASVQALAASGFATQVIHHGELGLWKDFIKSHFAEVSFGALQPVMTALYRYYQDQAFDNDFAADSYRQFILTSRSAAVVQDVGRQLEPGVQAASDAAAKRLLRELVQLIPAVAQEKAQLAAEASRLSAEFARLSTDMHSAAQTIEAQQHAHAELIAQHTVLQQSLSRVSHSLSWRVTRPLRLINRVRAEVVSRLWPSRVPVVLEPAQQVGSHLDGYVSTGSDPYFLIRVLGGRPIPSGLCELRYRGAAKSACLTPTIYVDDGAGFREQLKFELVASRGNWVTMRLQFPQKVRALRLDPLEHTGPFSLTGFEIKRLPRWAVVAEFMLPRFADSIRHPRASLRRIGTVLKLLRQGGLAGLKHHIASSKVTTGTLSYRAWVEAYDDLNEDKRAALAQASAQLARKPLISVLMPVYNPPVDLLDAAIRSVRAQIYPHWELCVADDASPNPEVRALLQSHAAEEPRIKLALRDENGHISAASNSALELATGEYVALLDHDDLLSEQALFWIVREINAHPEARLIYSDEDKISLDGERFAPYFKCDWNYELFLSHNMVSHLGVYRTELVRSVGGFRQGLEGSQDYDLALRCVEQIGSGEIRHIPRVLYHWRVLPGSTAMAGSEKPYALIAGERALAEHLSRTGRNGSVQANGKLGVYRIRYPLPDNPPLVSLIIPTRNGLHLIRQCVDSILNLTTYPEYEIIVVDNGSDEPAVLEYFHKIAQHSKVRILRDDRPFNYSALNNHAVSVSRGEIIGLINNDIEVITPDWLEEMVSLALQSGVGAVGARLWYPNDTMQHGGVIMGIGGIANHAHKGIRRNDPGYFARAAVTQNYSAVTAACLVVQRAIYTEIGGLNERDLTVAYNDVDFCLRLIQAGYRNVWTPYADLYHHESATRGLDDSPEKRKRFLAESCYMECHWKAFMEHDPAYSPNLTVEREDFSLAWPPRVELIESCLVSDILE</sequence>
<keyword evidence="4" id="KW-1185">Reference proteome</keyword>
<evidence type="ECO:0000259" key="2">
    <source>
        <dbReference type="Pfam" id="PF08241"/>
    </source>
</evidence>
<feature type="domain" description="Glycosyltransferase 2-like" evidence="1">
    <location>
        <begin position="575"/>
        <end position="731"/>
    </location>
</feature>
<dbReference type="InterPro" id="IPR029063">
    <property type="entry name" value="SAM-dependent_MTases_sf"/>
</dbReference>
<proteinExistence type="predicted"/>
<comment type="caution">
    <text evidence="3">The sequence shown here is derived from an EMBL/GenBank/DDBJ whole genome shotgun (WGS) entry which is preliminary data.</text>
</comment>
<dbReference type="CDD" id="cd04186">
    <property type="entry name" value="GT_2_like_c"/>
    <property type="match status" value="1"/>
</dbReference>
<accession>A0ABM8XJ55</accession>
<dbReference type="Proteomes" id="UP000701702">
    <property type="component" value="Unassembled WGS sequence"/>
</dbReference>
<organism evidence="3 4">
    <name type="scientific">Cupriavidus pinatubonensis</name>
    <dbReference type="NCBI Taxonomy" id="248026"/>
    <lineage>
        <taxon>Bacteria</taxon>
        <taxon>Pseudomonadati</taxon>
        <taxon>Pseudomonadota</taxon>
        <taxon>Betaproteobacteria</taxon>
        <taxon>Burkholderiales</taxon>
        <taxon>Burkholderiaceae</taxon>
        <taxon>Cupriavidus</taxon>
    </lineage>
</organism>
<dbReference type="Gene3D" id="3.40.50.150">
    <property type="entry name" value="Vaccinia Virus protein VP39"/>
    <property type="match status" value="1"/>
</dbReference>
<evidence type="ECO:0000313" key="4">
    <source>
        <dbReference type="Proteomes" id="UP000701702"/>
    </source>
</evidence>
<reference evidence="3 4" key="1">
    <citation type="submission" date="2021-08" db="EMBL/GenBank/DDBJ databases">
        <authorList>
            <person name="Peeters C."/>
        </authorList>
    </citation>
    <scope>NUCLEOTIDE SEQUENCE [LARGE SCALE GENOMIC DNA]</scope>
    <source>
        <strain evidence="3 4">LMG 23994</strain>
    </source>
</reference>
<dbReference type="PANTHER" id="PTHR43179">
    <property type="entry name" value="RHAMNOSYLTRANSFERASE WBBL"/>
    <property type="match status" value="1"/>
</dbReference>
<evidence type="ECO:0000259" key="1">
    <source>
        <dbReference type="Pfam" id="PF00535"/>
    </source>
</evidence>
<dbReference type="EMBL" id="CAJZAF010000026">
    <property type="protein sequence ID" value="CAG9180219.1"/>
    <property type="molecule type" value="Genomic_DNA"/>
</dbReference>
<gene>
    <name evidence="3" type="ORF">LMG23994_04372</name>
</gene>
<dbReference type="Gene3D" id="3.90.550.10">
    <property type="entry name" value="Spore Coat Polysaccharide Biosynthesis Protein SpsA, Chain A"/>
    <property type="match status" value="2"/>
</dbReference>
<dbReference type="InterPro" id="IPR029044">
    <property type="entry name" value="Nucleotide-diphossugar_trans"/>
</dbReference>
<feature type="domain" description="Methyltransferase type 11" evidence="2">
    <location>
        <begin position="73"/>
        <end position="121"/>
    </location>
</feature>
<evidence type="ECO:0008006" key="5">
    <source>
        <dbReference type="Google" id="ProtNLM"/>
    </source>
</evidence>
<protein>
    <recommendedName>
        <fullName evidence="5">Glycosyl transferase, family 2</fullName>
    </recommendedName>
</protein>
<dbReference type="PANTHER" id="PTHR43179:SF7">
    <property type="entry name" value="RHAMNOSYLTRANSFERASE WBBL"/>
    <property type="match status" value="1"/>
</dbReference>
<dbReference type="InterPro" id="IPR001173">
    <property type="entry name" value="Glyco_trans_2-like"/>
</dbReference>
<feature type="domain" description="Glycosyltransferase 2-like" evidence="1">
    <location>
        <begin position="834"/>
        <end position="956"/>
    </location>
</feature>
<dbReference type="SUPFAM" id="SSF53448">
    <property type="entry name" value="Nucleotide-diphospho-sugar transferases"/>
    <property type="match status" value="2"/>
</dbReference>
<dbReference type="SUPFAM" id="SSF53335">
    <property type="entry name" value="S-adenosyl-L-methionine-dependent methyltransferases"/>
    <property type="match status" value="1"/>
</dbReference>
<dbReference type="Pfam" id="PF00535">
    <property type="entry name" value="Glycos_transf_2"/>
    <property type="match status" value="2"/>
</dbReference>
<dbReference type="InterPro" id="IPR013216">
    <property type="entry name" value="Methyltransf_11"/>
</dbReference>
<name>A0ABM8XJ55_9BURK</name>
<dbReference type="CDD" id="cd04184">
    <property type="entry name" value="GT2_RfbC_Mx_like"/>
    <property type="match status" value="1"/>
</dbReference>